<dbReference type="GO" id="GO:0016747">
    <property type="term" value="F:acyltransferase activity, transferring groups other than amino-acyl groups"/>
    <property type="evidence" value="ECO:0007669"/>
    <property type="project" value="InterPro"/>
</dbReference>
<evidence type="ECO:0000256" key="1">
    <source>
        <dbReference type="ARBA" id="ARBA00022679"/>
    </source>
</evidence>
<protein>
    <submittedName>
        <fullName evidence="4">GNAT family N-acetyltransferase</fullName>
    </submittedName>
</protein>
<evidence type="ECO:0000259" key="3">
    <source>
        <dbReference type="PROSITE" id="PS51186"/>
    </source>
</evidence>
<evidence type="ECO:0000313" key="5">
    <source>
        <dbReference type="Proteomes" id="UP000095329"/>
    </source>
</evidence>
<keyword evidence="5" id="KW-1185">Reference proteome</keyword>
<evidence type="ECO:0000313" key="4">
    <source>
        <dbReference type="EMBL" id="OEJ95293.1"/>
    </source>
</evidence>
<proteinExistence type="predicted"/>
<feature type="domain" description="N-acetyltransferase" evidence="3">
    <location>
        <begin position="4"/>
        <end position="166"/>
    </location>
</feature>
<comment type="caution">
    <text evidence="4">The sequence shown here is derived from an EMBL/GenBank/DDBJ whole genome shotgun (WGS) entry which is preliminary data.</text>
</comment>
<dbReference type="AlphaFoldDB" id="A0A1D3DSJ4"/>
<gene>
    <name evidence="4" type="ORF">J116_013220</name>
</gene>
<keyword evidence="1" id="KW-0808">Transferase</keyword>
<dbReference type="RefSeq" id="WP_023587544.1">
    <property type="nucleotide sequence ID" value="NZ_ASHX02000001.1"/>
</dbReference>
<reference evidence="4 5" key="1">
    <citation type="journal article" date="2013" name="Genome Announc.">
        <title>Genome Sequence of Streptomyces violaceusniger Strain SPC6, a Halotolerant Streptomycete That Exhibits Rapid Growth and Development.</title>
        <authorList>
            <person name="Chen X."/>
            <person name="Zhang B."/>
            <person name="Zhang W."/>
            <person name="Wu X."/>
            <person name="Zhang M."/>
            <person name="Chen T."/>
            <person name="Liu G."/>
            <person name="Dyson P."/>
        </authorList>
    </citation>
    <scope>NUCLEOTIDE SEQUENCE [LARGE SCALE GENOMIC DNA]</scope>
    <source>
        <strain evidence="4 5">SPC6</strain>
    </source>
</reference>
<dbReference type="PROSITE" id="PS51186">
    <property type="entry name" value="GNAT"/>
    <property type="match status" value="1"/>
</dbReference>
<evidence type="ECO:0000256" key="2">
    <source>
        <dbReference type="ARBA" id="ARBA00023315"/>
    </source>
</evidence>
<dbReference type="Gene3D" id="3.40.630.30">
    <property type="match status" value="1"/>
</dbReference>
<name>A0A1D3DSJ4_9ACTN</name>
<dbReference type="Proteomes" id="UP000095329">
    <property type="component" value="Unassembled WGS sequence"/>
</dbReference>
<organism evidence="4 5">
    <name type="scientific">Streptomyces thermolilacinus SPC6</name>
    <dbReference type="NCBI Taxonomy" id="1306406"/>
    <lineage>
        <taxon>Bacteria</taxon>
        <taxon>Bacillati</taxon>
        <taxon>Actinomycetota</taxon>
        <taxon>Actinomycetes</taxon>
        <taxon>Kitasatosporales</taxon>
        <taxon>Streptomycetaceae</taxon>
        <taxon>Streptomyces</taxon>
    </lineage>
</organism>
<dbReference type="SUPFAM" id="SSF55729">
    <property type="entry name" value="Acyl-CoA N-acyltransferases (Nat)"/>
    <property type="match status" value="1"/>
</dbReference>
<keyword evidence="2" id="KW-0012">Acyltransferase</keyword>
<dbReference type="PANTHER" id="PTHR43877:SF2">
    <property type="entry name" value="AMINOALKYLPHOSPHONATE N-ACETYLTRANSFERASE-RELATED"/>
    <property type="match status" value="1"/>
</dbReference>
<dbReference type="InterPro" id="IPR000182">
    <property type="entry name" value="GNAT_dom"/>
</dbReference>
<accession>A0A1D3DSJ4</accession>
<dbReference type="OrthoDB" id="4095657at2"/>
<dbReference type="CDD" id="cd04301">
    <property type="entry name" value="NAT_SF"/>
    <property type="match status" value="1"/>
</dbReference>
<dbReference type="Pfam" id="PF00583">
    <property type="entry name" value="Acetyltransf_1"/>
    <property type="match status" value="1"/>
</dbReference>
<dbReference type="PANTHER" id="PTHR43877">
    <property type="entry name" value="AMINOALKYLPHOSPHONATE N-ACETYLTRANSFERASE-RELATED-RELATED"/>
    <property type="match status" value="1"/>
</dbReference>
<sequence length="178" mass="20127">MNDVVVRAAGPDELEVVEGLLKEASAWLAARGIDQWQYPPHTDRITRALERGDCYLAFRNDKPAGTLQVDDFADPEFWTADDRPETALYVHRMAVSREASGEGLGAVLLDWAAGQARDAGKTWLRLDAWKDNSGLHRYYEEHGFELVRIVDLPHRRSGALYQRRVNRDAPVPRASRSD</sequence>
<dbReference type="InterPro" id="IPR016181">
    <property type="entry name" value="Acyl_CoA_acyltransferase"/>
</dbReference>
<dbReference type="EMBL" id="ASHX02000001">
    <property type="protein sequence ID" value="OEJ95293.1"/>
    <property type="molecule type" value="Genomic_DNA"/>
</dbReference>
<dbReference type="InterPro" id="IPR050832">
    <property type="entry name" value="Bact_Acetyltransf"/>
</dbReference>